<evidence type="ECO:0000256" key="2">
    <source>
        <dbReference type="ARBA" id="ARBA00008834"/>
    </source>
</evidence>
<evidence type="ECO:0000313" key="15">
    <source>
        <dbReference type="Proteomes" id="UP000799778"/>
    </source>
</evidence>
<proteinExistence type="inferred from homology"/>
<dbReference type="GO" id="GO:0071555">
    <property type="term" value="P:cell wall organization"/>
    <property type="evidence" value="ECO:0007669"/>
    <property type="project" value="UniProtKB-KW"/>
</dbReference>
<dbReference type="GO" id="GO:0004650">
    <property type="term" value="F:polygalacturonase activity"/>
    <property type="evidence" value="ECO:0007669"/>
    <property type="project" value="InterPro"/>
</dbReference>
<evidence type="ECO:0000256" key="3">
    <source>
        <dbReference type="ARBA" id="ARBA00022525"/>
    </source>
</evidence>
<dbReference type="GeneID" id="54291149"/>
<dbReference type="PANTHER" id="PTHR31736">
    <property type="match status" value="1"/>
</dbReference>
<dbReference type="OrthoDB" id="187139at2759"/>
<evidence type="ECO:0000256" key="4">
    <source>
        <dbReference type="ARBA" id="ARBA00022729"/>
    </source>
</evidence>
<evidence type="ECO:0000256" key="11">
    <source>
        <dbReference type="ARBA" id="ARBA00023326"/>
    </source>
</evidence>
<evidence type="ECO:0000256" key="8">
    <source>
        <dbReference type="ARBA" id="ARBA00023277"/>
    </source>
</evidence>
<keyword evidence="11" id="KW-0624">Polysaccharide degradation</keyword>
<dbReference type="PANTHER" id="PTHR31736:SF9">
    <property type="entry name" value="ENDO-XYLOGALACTURONAN HYDROLASE A-RELATED"/>
    <property type="match status" value="1"/>
</dbReference>
<evidence type="ECO:0000256" key="5">
    <source>
        <dbReference type="ARBA" id="ARBA00022737"/>
    </source>
</evidence>
<evidence type="ECO:0000256" key="10">
    <source>
        <dbReference type="ARBA" id="ARBA00023316"/>
    </source>
</evidence>
<dbReference type="AlphaFoldDB" id="A0A6A5Y054"/>
<name>A0A6A5Y054_9PLEO</name>
<dbReference type="EMBL" id="ML978068">
    <property type="protein sequence ID" value="KAF2017944.1"/>
    <property type="molecule type" value="Genomic_DNA"/>
</dbReference>
<evidence type="ECO:0000256" key="9">
    <source>
        <dbReference type="ARBA" id="ARBA00023295"/>
    </source>
</evidence>
<comment type="similarity">
    <text evidence="2 13">Belongs to the glycosyl hydrolase 28 family.</text>
</comment>
<evidence type="ECO:0000256" key="7">
    <source>
        <dbReference type="ARBA" id="ARBA00023180"/>
    </source>
</evidence>
<keyword evidence="10" id="KW-0961">Cell wall biogenesis/degradation</keyword>
<dbReference type="InterPro" id="IPR012334">
    <property type="entry name" value="Pectin_lyas_fold"/>
</dbReference>
<keyword evidence="3" id="KW-0964">Secreted</keyword>
<reference evidence="14" key="1">
    <citation type="journal article" date="2020" name="Stud. Mycol.">
        <title>101 Dothideomycetes genomes: a test case for predicting lifestyles and emergence of pathogens.</title>
        <authorList>
            <person name="Haridas S."/>
            <person name="Albert R."/>
            <person name="Binder M."/>
            <person name="Bloem J."/>
            <person name="Labutti K."/>
            <person name="Salamov A."/>
            <person name="Andreopoulos B."/>
            <person name="Baker S."/>
            <person name="Barry K."/>
            <person name="Bills G."/>
            <person name="Bluhm B."/>
            <person name="Cannon C."/>
            <person name="Castanera R."/>
            <person name="Culley D."/>
            <person name="Daum C."/>
            <person name="Ezra D."/>
            <person name="Gonzalez J."/>
            <person name="Henrissat B."/>
            <person name="Kuo A."/>
            <person name="Liang C."/>
            <person name="Lipzen A."/>
            <person name="Lutzoni F."/>
            <person name="Magnuson J."/>
            <person name="Mondo S."/>
            <person name="Nolan M."/>
            <person name="Ohm R."/>
            <person name="Pangilinan J."/>
            <person name="Park H.-J."/>
            <person name="Ramirez L."/>
            <person name="Alfaro M."/>
            <person name="Sun H."/>
            <person name="Tritt A."/>
            <person name="Yoshinaga Y."/>
            <person name="Zwiers L.-H."/>
            <person name="Turgeon B."/>
            <person name="Goodwin S."/>
            <person name="Spatafora J."/>
            <person name="Crous P."/>
            <person name="Grigoriev I."/>
        </authorList>
    </citation>
    <scope>NUCLEOTIDE SEQUENCE</scope>
    <source>
        <strain evidence="14">CBS 175.79</strain>
    </source>
</reference>
<gene>
    <name evidence="14" type="ORF">BU24DRAFT_491016</name>
</gene>
<keyword evidence="15" id="KW-1185">Reference proteome</keyword>
<dbReference type="Proteomes" id="UP000799778">
    <property type="component" value="Unassembled WGS sequence"/>
</dbReference>
<evidence type="ECO:0000256" key="6">
    <source>
        <dbReference type="ARBA" id="ARBA00022801"/>
    </source>
</evidence>
<keyword evidence="4" id="KW-0732">Signal</keyword>
<comment type="function">
    <text evidence="12">Pectinolytic enzyme involved in the degradation of xylogalacturonan (xga), a galacturonan backbone heavily substituted with xylose, and which is one important component of the hairy regions of pectin. Activity requires a galacturonic acid backbone substituted with xylose.</text>
</comment>
<evidence type="ECO:0000256" key="12">
    <source>
        <dbReference type="ARBA" id="ARBA00037278"/>
    </source>
</evidence>
<dbReference type="Gene3D" id="2.160.20.10">
    <property type="entry name" value="Single-stranded right-handed beta-helix, Pectin lyase-like"/>
    <property type="match status" value="1"/>
</dbReference>
<dbReference type="InterPro" id="IPR000743">
    <property type="entry name" value="Glyco_hydro_28"/>
</dbReference>
<dbReference type="SMART" id="SM00710">
    <property type="entry name" value="PbH1"/>
    <property type="match status" value="4"/>
</dbReference>
<dbReference type="Pfam" id="PF00295">
    <property type="entry name" value="Glyco_hydro_28"/>
    <property type="match status" value="1"/>
</dbReference>
<keyword evidence="5" id="KW-0677">Repeat</keyword>
<sequence length="479" mass="52990">MHPIPLNKDFRVEARTLDSNEWAPVLAYATDVANANITKNEFDHHTVAVASIDLHPTSSVEIKVCYDKCAIATARVLPTILGVETRVQGNTITFKMSQVADVMLEINGDKWKALHLLMNEIDVNAPTSSTQDVWYFGPGLNNGQAFEKAVDGNITVPSNTSVYLASGAFVTAKFVFSGVQNSGIQGRGFICKDSVIHTNPCHSRELTGSAILIEHSNNIKVHGVTSLGARGFSLPVCQSKNIHIHRYRSFSSAGNGDGIDLFCCNNVVIENCFLRNSDDTIAIYGHRWNYHGDSSDIIIRNCVLLPDIAHGIHVGTHGNPEKPERISDIRIDNIDILDHCENQLWYQGCVSLNAGDSNLICDVDINNVRIEKITKGQMINIRVMKNAMWTTEPGRGVKNIAMRNLTLNMENSVAVHPSQILGYDATRQVENVRFENLRVGGNLIHEGSQKPRWYMVADLVPVFINEHVKNVEFLIAPGQ</sequence>
<keyword evidence="6 13" id="KW-0378">Hydrolase</keyword>
<dbReference type="RefSeq" id="XP_033386283.1">
    <property type="nucleotide sequence ID" value="XM_033533752.1"/>
</dbReference>
<keyword evidence="7" id="KW-0325">Glycoprotein</keyword>
<evidence type="ECO:0000256" key="13">
    <source>
        <dbReference type="RuleBase" id="RU361169"/>
    </source>
</evidence>
<protein>
    <submittedName>
        <fullName evidence="14">Glycoside hydrolase family 28 protein</fullName>
    </submittedName>
</protein>
<keyword evidence="8" id="KW-0119">Carbohydrate metabolism</keyword>
<dbReference type="InterPro" id="IPR011050">
    <property type="entry name" value="Pectin_lyase_fold/virulence"/>
</dbReference>
<dbReference type="InterPro" id="IPR006626">
    <property type="entry name" value="PbH1"/>
</dbReference>
<comment type="subcellular location">
    <subcellularLocation>
        <location evidence="1">Secreted</location>
    </subcellularLocation>
</comment>
<dbReference type="GO" id="GO:0045490">
    <property type="term" value="P:pectin catabolic process"/>
    <property type="evidence" value="ECO:0007669"/>
    <property type="project" value="UniProtKB-ARBA"/>
</dbReference>
<evidence type="ECO:0000256" key="1">
    <source>
        <dbReference type="ARBA" id="ARBA00004613"/>
    </source>
</evidence>
<accession>A0A6A5Y054</accession>
<dbReference type="GO" id="GO:0005576">
    <property type="term" value="C:extracellular region"/>
    <property type="evidence" value="ECO:0007669"/>
    <property type="project" value="UniProtKB-SubCell"/>
</dbReference>
<organism evidence="14 15">
    <name type="scientific">Aaosphaeria arxii CBS 175.79</name>
    <dbReference type="NCBI Taxonomy" id="1450172"/>
    <lineage>
        <taxon>Eukaryota</taxon>
        <taxon>Fungi</taxon>
        <taxon>Dikarya</taxon>
        <taxon>Ascomycota</taxon>
        <taxon>Pezizomycotina</taxon>
        <taxon>Dothideomycetes</taxon>
        <taxon>Pleosporomycetidae</taxon>
        <taxon>Pleosporales</taxon>
        <taxon>Pleosporales incertae sedis</taxon>
        <taxon>Aaosphaeria</taxon>
    </lineage>
</organism>
<evidence type="ECO:0000313" key="14">
    <source>
        <dbReference type="EMBL" id="KAF2017944.1"/>
    </source>
</evidence>
<keyword evidence="9 13" id="KW-0326">Glycosidase</keyword>
<dbReference type="SUPFAM" id="SSF51126">
    <property type="entry name" value="Pectin lyase-like"/>
    <property type="match status" value="1"/>
</dbReference>